<keyword evidence="9" id="KW-1185">Reference proteome</keyword>
<keyword evidence="5" id="KW-0539">Nucleus</keyword>
<dbReference type="InterPro" id="IPR000953">
    <property type="entry name" value="Chromo/chromo_shadow_dom"/>
</dbReference>
<reference evidence="8 9" key="1">
    <citation type="submission" date="2023-03" db="EMBL/GenBank/DDBJ databases">
        <title>Genome sequence of Lichtheimia ornata CBS 291.66.</title>
        <authorList>
            <person name="Mohabir J.T."/>
            <person name="Shea T.P."/>
            <person name="Kurbessoian T."/>
            <person name="Berby B."/>
            <person name="Fontaine J."/>
            <person name="Livny J."/>
            <person name="Gnirke A."/>
            <person name="Stajich J.E."/>
            <person name="Cuomo C.A."/>
        </authorList>
    </citation>
    <scope>NUCLEOTIDE SEQUENCE [LARGE SCALE GENOMIC DNA]</scope>
    <source>
        <strain evidence="8">CBS 291.66</strain>
    </source>
</reference>
<dbReference type="InterPro" id="IPR012337">
    <property type="entry name" value="RNaseH-like_sf"/>
</dbReference>
<protein>
    <recommendedName>
        <fullName evidence="7">Chromo domain-containing protein</fullName>
    </recommendedName>
</protein>
<dbReference type="EMBL" id="JARTCD010000162">
    <property type="protein sequence ID" value="KAJ8651613.1"/>
    <property type="molecule type" value="Genomic_DNA"/>
</dbReference>
<evidence type="ECO:0000256" key="5">
    <source>
        <dbReference type="ARBA" id="ARBA00023242"/>
    </source>
</evidence>
<dbReference type="GO" id="GO:0005634">
    <property type="term" value="C:nucleus"/>
    <property type="evidence" value="ECO:0007669"/>
    <property type="project" value="UniProtKB-SubCell"/>
</dbReference>
<dbReference type="SUPFAM" id="SSF54160">
    <property type="entry name" value="Chromo domain-like"/>
    <property type="match status" value="1"/>
</dbReference>
<organism evidence="8 9">
    <name type="scientific">Lichtheimia ornata</name>
    <dbReference type="NCBI Taxonomy" id="688661"/>
    <lineage>
        <taxon>Eukaryota</taxon>
        <taxon>Fungi</taxon>
        <taxon>Fungi incertae sedis</taxon>
        <taxon>Mucoromycota</taxon>
        <taxon>Mucoromycotina</taxon>
        <taxon>Mucoromycetes</taxon>
        <taxon>Mucorales</taxon>
        <taxon>Lichtheimiaceae</taxon>
        <taxon>Lichtheimia</taxon>
    </lineage>
</organism>
<accession>A0AAD7UR52</accession>
<comment type="subcellular location">
    <subcellularLocation>
        <location evidence="1">Nucleus</location>
    </subcellularLocation>
</comment>
<evidence type="ECO:0000256" key="6">
    <source>
        <dbReference type="SAM" id="MobiDB-lite"/>
    </source>
</evidence>
<dbReference type="GO" id="GO:0046983">
    <property type="term" value="F:protein dimerization activity"/>
    <property type="evidence" value="ECO:0007669"/>
    <property type="project" value="InterPro"/>
</dbReference>
<keyword evidence="2" id="KW-0479">Metal-binding</keyword>
<feature type="domain" description="Chromo" evidence="7">
    <location>
        <begin position="162"/>
        <end position="223"/>
    </location>
</feature>
<dbReference type="Pfam" id="PF05699">
    <property type="entry name" value="Dimer_Tnp_hAT"/>
    <property type="match status" value="1"/>
</dbReference>
<dbReference type="InterPro" id="IPR008906">
    <property type="entry name" value="HATC_C_dom"/>
</dbReference>
<dbReference type="PANTHER" id="PTHR46481:SF10">
    <property type="entry name" value="ZINC FINGER BED DOMAIN-CONTAINING PROTEIN 39"/>
    <property type="match status" value="1"/>
</dbReference>
<sequence length="934" mass="106762">MTPFECDLGRSPSSLLTVVRQSTSSSVESASVLVSKLENVKKLALQQLETAVTRQKTYADTRRRELSFDIGDLVLVDLSVINPDVYANAPSRKILPQRHGPFKVIQRIGDVAYKVDLPTTIRAHNVFHVSVLSRYQEPDEPSRRPEMPPPVITNDNDDEDEWEVERILNVRIRGRQKKKQYLVKWVGYPLHDATWEPESNLVNAADLVAEFETSHAHRPQRKTRNLEPDVQDEYLRTSDGKLIYGRTTVVFDPKQGRLWSVQKRYAFFGTDEKDGKKKVFCNFTFPNGRKCLHMLVSPDKSTGNINNHLRSEHKIDKNSPAKGEQPSIRAGALEGYWQNAGRSSQTVAFSSNLFRETLVEYIVQSATPFLAVKQTALQQLLHLAHRAPSPTSIQLPSPQTLTRDLGQVYNKLKASIAKELQHQERLGFTIDSWTTPSMKSSFLAVTAHWIDERWISQSVTIGFEKIVGARTGNNMAEIVYGVLDNYQLTTIPFHITMDNASNMDTLATALETKIQNQLIFTAEGCRVHCVGHIINLATQAALVTIQAESHDAEEDQELFDNVENNTTRLHTPIDKLRQGIIRIRGSPQRRETFRNMVQARCDKEANAHPELLRDVRVRWNSTLAMLERAIELCSAYDGFCELLATDFGRNQLNDNDWQLIRYTKRYLESFKEFIELLSGQDYPTVNVVIPAYNWLFNHLDRFCIPREGEEQEQGVNLLRQTTTDRVFDVDDLPSAFVRETLDRAARSSFEVLRKYYSSTTQPLYAIALAMDPGCKYAWWGQARWPENWITDAKKQVADAWNIWKEEHPLAVHNEHNNAPEEQQPIRRRLKVQKRMDSQNVPDDELTSYVGEDTIDEFAESVASYWMRQGPGRARLASFAKGFLCVPATSTLSERCFSRAKFFITPTCNRLSDDNLSISVLLDSFFRFRNATQNA</sequence>
<dbReference type="PROSITE" id="PS00598">
    <property type="entry name" value="CHROMO_1"/>
    <property type="match status" value="1"/>
</dbReference>
<dbReference type="PANTHER" id="PTHR46481">
    <property type="entry name" value="ZINC FINGER BED DOMAIN-CONTAINING PROTEIN 4"/>
    <property type="match status" value="1"/>
</dbReference>
<dbReference type="InterPro" id="IPR023779">
    <property type="entry name" value="Chromodomain_CS"/>
</dbReference>
<dbReference type="CDD" id="cd00024">
    <property type="entry name" value="CD_CSD"/>
    <property type="match status" value="1"/>
</dbReference>
<feature type="compositionally biased region" description="Basic and acidic residues" evidence="6">
    <location>
        <begin position="137"/>
        <end position="146"/>
    </location>
</feature>
<feature type="region of interest" description="Disordered" evidence="6">
    <location>
        <begin position="137"/>
        <end position="157"/>
    </location>
</feature>
<dbReference type="InterPro" id="IPR056924">
    <property type="entry name" value="SH3_Tf2-1"/>
</dbReference>
<keyword evidence="4" id="KW-0862">Zinc</keyword>
<proteinExistence type="predicted"/>
<evidence type="ECO:0000256" key="4">
    <source>
        <dbReference type="ARBA" id="ARBA00022833"/>
    </source>
</evidence>
<dbReference type="GeneID" id="83220153"/>
<evidence type="ECO:0000313" key="8">
    <source>
        <dbReference type="EMBL" id="KAJ8651613.1"/>
    </source>
</evidence>
<dbReference type="PROSITE" id="PS50013">
    <property type="entry name" value="CHROMO_2"/>
    <property type="match status" value="1"/>
</dbReference>
<keyword evidence="3" id="KW-0863">Zinc-finger</keyword>
<evidence type="ECO:0000313" key="9">
    <source>
        <dbReference type="Proteomes" id="UP001234581"/>
    </source>
</evidence>
<dbReference type="Pfam" id="PF00385">
    <property type="entry name" value="Chromo"/>
    <property type="match status" value="1"/>
</dbReference>
<evidence type="ECO:0000256" key="3">
    <source>
        <dbReference type="ARBA" id="ARBA00022771"/>
    </source>
</evidence>
<dbReference type="SUPFAM" id="SSF53098">
    <property type="entry name" value="Ribonuclease H-like"/>
    <property type="match status" value="1"/>
</dbReference>
<dbReference type="InterPro" id="IPR052035">
    <property type="entry name" value="ZnF_BED_domain_contain"/>
</dbReference>
<dbReference type="Proteomes" id="UP001234581">
    <property type="component" value="Unassembled WGS sequence"/>
</dbReference>
<dbReference type="Pfam" id="PF24626">
    <property type="entry name" value="SH3_Tf2-1"/>
    <property type="match status" value="1"/>
</dbReference>
<dbReference type="GO" id="GO:0008270">
    <property type="term" value="F:zinc ion binding"/>
    <property type="evidence" value="ECO:0007669"/>
    <property type="project" value="UniProtKB-KW"/>
</dbReference>
<comment type="caution">
    <text evidence="8">The sequence shown here is derived from an EMBL/GenBank/DDBJ whole genome shotgun (WGS) entry which is preliminary data.</text>
</comment>
<dbReference type="SMART" id="SM00298">
    <property type="entry name" value="CHROMO"/>
    <property type="match status" value="1"/>
</dbReference>
<evidence type="ECO:0000259" key="7">
    <source>
        <dbReference type="PROSITE" id="PS50013"/>
    </source>
</evidence>
<dbReference type="Gene3D" id="2.40.50.40">
    <property type="match status" value="1"/>
</dbReference>
<evidence type="ECO:0000256" key="1">
    <source>
        <dbReference type="ARBA" id="ARBA00004123"/>
    </source>
</evidence>
<dbReference type="AlphaFoldDB" id="A0AAD7UR52"/>
<dbReference type="InterPro" id="IPR016197">
    <property type="entry name" value="Chromo-like_dom_sf"/>
</dbReference>
<dbReference type="RefSeq" id="XP_058336527.1">
    <property type="nucleotide sequence ID" value="XM_058492706.1"/>
</dbReference>
<gene>
    <name evidence="8" type="ORF">O0I10_012819</name>
</gene>
<name>A0AAD7UR52_9FUNG</name>
<dbReference type="InterPro" id="IPR023780">
    <property type="entry name" value="Chromo_domain"/>
</dbReference>
<evidence type="ECO:0000256" key="2">
    <source>
        <dbReference type="ARBA" id="ARBA00022723"/>
    </source>
</evidence>